<dbReference type="GO" id="GO:0071970">
    <property type="term" value="P:fungal-type cell wall (1-&gt;3)-beta-D-glucan biosynthetic process"/>
    <property type="evidence" value="ECO:0007669"/>
    <property type="project" value="TreeGrafter"/>
</dbReference>
<name>A0A0W0CD38_CANGB</name>
<gene>
    <name evidence="13" type="ORF">AO440_000965</name>
</gene>
<evidence type="ECO:0000256" key="9">
    <source>
        <dbReference type="ARBA" id="ARBA00023180"/>
    </source>
</evidence>
<dbReference type="PANTHER" id="PTHR31468:SF14">
    <property type="entry name" value="1,3-BETA-GLUCANOSYLTRANSFERASE GAS4"/>
    <property type="match status" value="1"/>
</dbReference>
<dbReference type="GO" id="GO:0009277">
    <property type="term" value="C:fungal-type cell wall"/>
    <property type="evidence" value="ECO:0007669"/>
    <property type="project" value="EnsemblFungi"/>
</dbReference>
<dbReference type="SUPFAM" id="SSF51445">
    <property type="entry name" value="(Trans)glycosidases"/>
    <property type="match status" value="1"/>
</dbReference>
<protein>
    <recommendedName>
        <fullName evidence="12">1,3-beta-glucanosyltransferase</fullName>
        <ecNumber evidence="12">2.4.1.-</ecNumber>
    </recommendedName>
</protein>
<evidence type="ECO:0000256" key="6">
    <source>
        <dbReference type="ARBA" id="ARBA00022729"/>
    </source>
</evidence>
<dbReference type="GO" id="GO:0098552">
    <property type="term" value="C:side of membrane"/>
    <property type="evidence" value="ECO:0007669"/>
    <property type="project" value="UniProtKB-KW"/>
</dbReference>
<dbReference type="EMBL" id="LLZZ01000191">
    <property type="protein sequence ID" value="KTA95111.1"/>
    <property type="molecule type" value="Genomic_DNA"/>
</dbReference>
<dbReference type="VEuPathDB" id="FungiDB:CAGL0E01595g"/>
<evidence type="ECO:0000256" key="4">
    <source>
        <dbReference type="ARBA" id="ARBA00022622"/>
    </source>
</evidence>
<dbReference type="InterPro" id="IPR004886">
    <property type="entry name" value="Glucanosyltransferase"/>
</dbReference>
<evidence type="ECO:0000256" key="1">
    <source>
        <dbReference type="ARBA" id="ARBA00004196"/>
    </source>
</evidence>
<keyword evidence="7 12" id="KW-0472">Membrane</keyword>
<dbReference type="Proteomes" id="UP000054886">
    <property type="component" value="Unassembled WGS sequence"/>
</dbReference>
<dbReference type="EC" id="2.4.1.-" evidence="12"/>
<keyword evidence="6 12" id="KW-0732">Signal</keyword>
<dbReference type="FunFam" id="3.20.20.80:FF:000032">
    <property type="entry name" value="1,3-beta-glucanosyltransferase"/>
    <property type="match status" value="1"/>
</dbReference>
<dbReference type="GO" id="GO:0042124">
    <property type="term" value="F:1,3-beta-glucanosyltransferase activity"/>
    <property type="evidence" value="ECO:0007669"/>
    <property type="project" value="EnsemblFungi"/>
</dbReference>
<accession>A0A0W0CD38</accession>
<evidence type="ECO:0000313" key="14">
    <source>
        <dbReference type="Proteomes" id="UP000054886"/>
    </source>
</evidence>
<evidence type="ECO:0000256" key="10">
    <source>
        <dbReference type="ARBA" id="ARBA00023288"/>
    </source>
</evidence>
<sequence length="468" mass="52963">MSTTMQVFILWVLFLGVGQCYLNPITIQNKHFVDSVTGEPFFIKGVDYQPGGAAGINGESDPLSDPKKCARDIVLFQELGINTVRVYSINPDLDHNICMSMLSMAGIYLILDVNSPLPNQHLNRYEPWKTYNPLYLEHVFKVVSQFSGYNNTLGFFAGNEVINDEESATNSPIYVKKLIGDIKEYIAITCDRLIPVGYSAADDLNYRVSLSQYLECSTNSNKVYDSVDFYGVNSYQWCGEQTIRTSGYDKLIEAYRNYTKPVMLSEFGCNRVLPRQFGEVEVLYSKEMYTVFSGGLVYEYSQEPNNYGLVKINHDGSVRMLPDFVTLQEKYKKIALPNRDQLHKELEGQSIGLKRNVLCLDKYENLEISGKIENDIPAKAIKTGIQVKRGHILELLNSNTLQVQFEIFDVYGQRWQGPKIVTPITRKTSNKKESEAKTNGANGTSESLLIESIFTMLLMLIAVQCIIL</sequence>
<dbReference type="GO" id="GO:0005886">
    <property type="term" value="C:plasma membrane"/>
    <property type="evidence" value="ECO:0007669"/>
    <property type="project" value="UniProtKB-SubCell"/>
</dbReference>
<organism evidence="13 14">
    <name type="scientific">Candida glabrata</name>
    <name type="common">Yeast</name>
    <name type="synonym">Torulopsis glabrata</name>
    <dbReference type="NCBI Taxonomy" id="5478"/>
    <lineage>
        <taxon>Eukaryota</taxon>
        <taxon>Fungi</taxon>
        <taxon>Dikarya</taxon>
        <taxon>Ascomycota</taxon>
        <taxon>Saccharomycotina</taxon>
        <taxon>Saccharomycetes</taxon>
        <taxon>Saccharomycetales</taxon>
        <taxon>Saccharomycetaceae</taxon>
        <taxon>Nakaseomyces</taxon>
    </lineage>
</organism>
<evidence type="ECO:0000256" key="12">
    <source>
        <dbReference type="RuleBase" id="RU361209"/>
    </source>
</evidence>
<keyword evidence="11" id="KW-0961">Cell wall biogenesis/degradation</keyword>
<dbReference type="Pfam" id="PF03198">
    <property type="entry name" value="Glyco_hydro_72"/>
    <property type="match status" value="1"/>
</dbReference>
<dbReference type="GO" id="GO:0030476">
    <property type="term" value="P:ascospore wall assembly"/>
    <property type="evidence" value="ECO:0007669"/>
    <property type="project" value="EnsemblFungi"/>
</dbReference>
<evidence type="ECO:0000256" key="3">
    <source>
        <dbReference type="ARBA" id="ARBA00007528"/>
    </source>
</evidence>
<evidence type="ECO:0000256" key="8">
    <source>
        <dbReference type="ARBA" id="ARBA00023157"/>
    </source>
</evidence>
<keyword evidence="5 12" id="KW-0808">Transferase</keyword>
<dbReference type="InterPro" id="IPR017853">
    <property type="entry name" value="GH"/>
</dbReference>
<dbReference type="Gene3D" id="3.20.20.80">
    <property type="entry name" value="Glycosidases"/>
    <property type="match status" value="1"/>
</dbReference>
<dbReference type="VEuPathDB" id="FungiDB:GVI51_E01375"/>
<evidence type="ECO:0000256" key="2">
    <source>
        <dbReference type="ARBA" id="ARBA00004589"/>
    </source>
</evidence>
<feature type="chain" id="PRO_5008443078" description="1,3-beta-glucanosyltransferase" evidence="12">
    <location>
        <begin position="23"/>
        <end position="468"/>
    </location>
</feature>
<comment type="function">
    <text evidence="12">Splits internally a 1,3-beta-glucan molecule and transfers the newly generated reducing end (the donor) to the non-reducing end of another 1,3-beta-glucan molecule (the acceptor) forming a 1,3-beta linkage, resulting in the elongation of 1,3-beta-glucan chains in the cell wall.</text>
</comment>
<reference evidence="13 14" key="1">
    <citation type="submission" date="2015-10" db="EMBL/GenBank/DDBJ databases">
        <title>Draft genomes sequences of Candida glabrata isolates 1A, 1B, 2A, 2B, 3A and 3B.</title>
        <authorList>
            <person name="Haavelsrud O.E."/>
            <person name="Gaustad P."/>
        </authorList>
    </citation>
    <scope>NUCLEOTIDE SEQUENCE [LARGE SCALE GENOMIC DNA]</scope>
    <source>
        <strain evidence="13">910700640</strain>
    </source>
</reference>
<keyword evidence="10 12" id="KW-0449">Lipoprotein</keyword>
<evidence type="ECO:0000313" key="13">
    <source>
        <dbReference type="EMBL" id="KTA95111.1"/>
    </source>
</evidence>
<evidence type="ECO:0000256" key="5">
    <source>
        <dbReference type="ARBA" id="ARBA00022679"/>
    </source>
</evidence>
<dbReference type="PANTHER" id="PTHR31468">
    <property type="entry name" value="1,3-BETA-GLUCANOSYLTRANSFERASE GAS1"/>
    <property type="match status" value="1"/>
</dbReference>
<comment type="similarity">
    <text evidence="3 12">Belongs to the glycosyl hydrolase 72 family.</text>
</comment>
<evidence type="ECO:0000256" key="7">
    <source>
        <dbReference type="ARBA" id="ARBA00023136"/>
    </source>
</evidence>
<evidence type="ECO:0000256" key="11">
    <source>
        <dbReference type="ARBA" id="ARBA00023316"/>
    </source>
</evidence>
<dbReference type="AlphaFoldDB" id="A0A0W0CD38"/>
<feature type="signal peptide" evidence="12">
    <location>
        <begin position="1"/>
        <end position="22"/>
    </location>
</feature>
<proteinExistence type="inferred from homology"/>
<comment type="subcellular location">
    <subcellularLocation>
        <location evidence="1">Cell envelope</location>
    </subcellularLocation>
    <subcellularLocation>
        <location evidence="12">Cell membrane</location>
        <topology evidence="12">Lipid-anchor</topology>
        <topology evidence="12">GPI-anchor</topology>
    </subcellularLocation>
    <subcellularLocation>
        <location evidence="2">Membrane</location>
        <topology evidence="2">Lipid-anchor</topology>
        <topology evidence="2">GPI-anchor</topology>
    </subcellularLocation>
</comment>
<keyword evidence="9" id="KW-0325">Glycoprotein</keyword>
<keyword evidence="4 12" id="KW-0336">GPI-anchor</keyword>
<keyword evidence="8" id="KW-1015">Disulfide bond</keyword>
<comment type="caution">
    <text evidence="13">The sequence shown here is derived from an EMBL/GenBank/DDBJ whole genome shotgun (WGS) entry which is preliminary data.</text>
</comment>
<dbReference type="VEuPathDB" id="FungiDB:GWK60_E01375"/>
<dbReference type="VEuPathDB" id="FungiDB:B1J91_E01595g"/>